<dbReference type="RefSeq" id="XP_019018554.1">
    <property type="nucleotide sequence ID" value="XM_019160804.1"/>
</dbReference>
<dbReference type="InterPro" id="IPR036704">
    <property type="entry name" value="RraA/RraA-like_sf"/>
</dbReference>
<dbReference type="GO" id="GO:0008948">
    <property type="term" value="F:oxaloacetate decarboxylase activity"/>
    <property type="evidence" value="ECO:0007669"/>
    <property type="project" value="TreeGrafter"/>
</dbReference>
<keyword evidence="1" id="KW-0479">Metal-binding</keyword>
<gene>
    <name evidence="2" type="ORF">PICMEDRAFT_15389</name>
</gene>
<dbReference type="AlphaFoldDB" id="A0A1E3NMU1"/>
<dbReference type="EMBL" id="KV454002">
    <property type="protein sequence ID" value="ODQ47441.1"/>
    <property type="molecule type" value="Genomic_DNA"/>
</dbReference>
<proteinExistence type="predicted"/>
<reference evidence="2 3" key="1">
    <citation type="journal article" date="2016" name="Proc. Natl. Acad. Sci. U.S.A.">
        <title>Comparative genomics of biotechnologically important yeasts.</title>
        <authorList>
            <person name="Riley R."/>
            <person name="Haridas S."/>
            <person name="Wolfe K.H."/>
            <person name="Lopes M.R."/>
            <person name="Hittinger C.T."/>
            <person name="Goeker M."/>
            <person name="Salamov A.A."/>
            <person name="Wisecaver J.H."/>
            <person name="Long T.M."/>
            <person name="Calvey C.H."/>
            <person name="Aerts A.L."/>
            <person name="Barry K.W."/>
            <person name="Choi C."/>
            <person name="Clum A."/>
            <person name="Coughlan A.Y."/>
            <person name="Deshpande S."/>
            <person name="Douglass A.P."/>
            <person name="Hanson S.J."/>
            <person name="Klenk H.-P."/>
            <person name="LaButti K.M."/>
            <person name="Lapidus A."/>
            <person name="Lindquist E.A."/>
            <person name="Lipzen A.M."/>
            <person name="Meier-Kolthoff J.P."/>
            <person name="Ohm R.A."/>
            <person name="Otillar R.P."/>
            <person name="Pangilinan J.L."/>
            <person name="Peng Y."/>
            <person name="Rokas A."/>
            <person name="Rosa C.A."/>
            <person name="Scheuner C."/>
            <person name="Sibirny A.A."/>
            <person name="Slot J.C."/>
            <person name="Stielow J.B."/>
            <person name="Sun H."/>
            <person name="Kurtzman C.P."/>
            <person name="Blackwell M."/>
            <person name="Grigoriev I.V."/>
            <person name="Jeffries T.W."/>
        </authorList>
    </citation>
    <scope>NUCLEOTIDE SEQUENCE [LARGE SCALE GENOMIC DNA]</scope>
    <source>
        <strain evidence="2 3">NRRL Y-2026</strain>
    </source>
</reference>
<dbReference type="GeneID" id="30177491"/>
<keyword evidence="3" id="KW-1185">Reference proteome</keyword>
<keyword evidence="1" id="KW-0460">Magnesium</keyword>
<dbReference type="InterPro" id="IPR005493">
    <property type="entry name" value="RraA/RraA-like"/>
</dbReference>
<evidence type="ECO:0000313" key="2">
    <source>
        <dbReference type="EMBL" id="ODQ47441.1"/>
    </source>
</evidence>
<feature type="binding site" evidence="1">
    <location>
        <position position="129"/>
    </location>
    <ligand>
        <name>substrate</name>
    </ligand>
</feature>
<feature type="binding site" evidence="1">
    <location>
        <begin position="107"/>
        <end position="110"/>
    </location>
    <ligand>
        <name>substrate</name>
    </ligand>
</feature>
<dbReference type="PANTHER" id="PTHR33254">
    <property type="entry name" value="4-HYDROXY-4-METHYL-2-OXOGLUTARATE ALDOLASE 3-RELATED"/>
    <property type="match status" value="1"/>
</dbReference>
<dbReference type="GO" id="GO:0047443">
    <property type="term" value="F:4-hydroxy-4-methyl-2-oxoglutarate aldolase activity"/>
    <property type="evidence" value="ECO:0007669"/>
    <property type="project" value="TreeGrafter"/>
</dbReference>
<evidence type="ECO:0000256" key="1">
    <source>
        <dbReference type="PIRSR" id="PIRSR605493-1"/>
    </source>
</evidence>
<sequence>MPYETKKLIEVLSKYATCDMSDALVKHKHKYGGSLPNLKRFSSNSQGKTMVGKAYTVLFAPKDDPREAIAGGYIDKLPEDSVLVIATTMNLQKKDAPFTKMSNALYGGLMSTRAQYLKSTGTVVFGRVRDIDEHLELHRDVFSYGLGSAAHGPVVKMVGINVPVEVLIDGYPEPFTETINPGDIIMGDDNGVVKVPHDDELESILEYIPKRVQADNLVKEDILNGEACNPAQKKRRAGL</sequence>
<dbReference type="Proteomes" id="UP000094455">
    <property type="component" value="Unassembled WGS sequence"/>
</dbReference>
<dbReference type="GO" id="GO:0046872">
    <property type="term" value="F:metal ion binding"/>
    <property type="evidence" value="ECO:0007669"/>
    <property type="project" value="UniProtKB-KW"/>
</dbReference>
<evidence type="ECO:0008006" key="4">
    <source>
        <dbReference type="Google" id="ProtNLM"/>
    </source>
</evidence>
<dbReference type="STRING" id="763406.A0A1E3NMU1"/>
<dbReference type="SUPFAM" id="SSF89562">
    <property type="entry name" value="RraA-like"/>
    <property type="match status" value="1"/>
</dbReference>
<dbReference type="Pfam" id="PF03737">
    <property type="entry name" value="RraA-like"/>
    <property type="match status" value="1"/>
</dbReference>
<comment type="cofactor">
    <cofactor evidence="1">
        <name>Mg(2+)</name>
        <dbReference type="ChEBI" id="CHEBI:18420"/>
    </cofactor>
</comment>
<name>A0A1E3NMU1_9ASCO</name>
<dbReference type="OrthoDB" id="1476984at2759"/>
<evidence type="ECO:0000313" key="3">
    <source>
        <dbReference type="Proteomes" id="UP000094455"/>
    </source>
</evidence>
<dbReference type="Gene3D" id="3.50.30.40">
    <property type="entry name" value="Ribonuclease E inhibitor RraA/RraA-like"/>
    <property type="match status" value="1"/>
</dbReference>
<accession>A0A1E3NMU1</accession>
<dbReference type="PANTHER" id="PTHR33254:SF28">
    <property type="entry name" value="4-HYDROXY-4-METHYL-2-OXOGLUTARATE ALDOLASE"/>
    <property type="match status" value="1"/>
</dbReference>
<dbReference type="CDD" id="cd16841">
    <property type="entry name" value="RraA_family"/>
    <property type="match status" value="1"/>
</dbReference>
<feature type="binding site" evidence="1">
    <location>
        <position position="130"/>
    </location>
    <ligand>
        <name>Mg(2+)</name>
        <dbReference type="ChEBI" id="CHEBI:18420"/>
    </ligand>
</feature>
<protein>
    <recommendedName>
        <fullName evidence="4">4-hydroxy-4-methyl-2-oxoglutarate aldolase</fullName>
    </recommendedName>
</protein>
<organism evidence="2 3">
    <name type="scientific">Pichia membranifaciens NRRL Y-2026</name>
    <dbReference type="NCBI Taxonomy" id="763406"/>
    <lineage>
        <taxon>Eukaryota</taxon>
        <taxon>Fungi</taxon>
        <taxon>Dikarya</taxon>
        <taxon>Ascomycota</taxon>
        <taxon>Saccharomycotina</taxon>
        <taxon>Pichiomycetes</taxon>
        <taxon>Pichiales</taxon>
        <taxon>Pichiaceae</taxon>
        <taxon>Pichia</taxon>
    </lineage>
</organism>